<reference evidence="2 3" key="1">
    <citation type="submission" date="2017-02" db="EMBL/GenBank/DDBJ databases">
        <authorList>
            <person name="Peterson S.W."/>
        </authorList>
    </citation>
    <scope>NUCLEOTIDE SEQUENCE [LARGE SCALE GENOMIC DNA]</scope>
    <source>
        <strain evidence="2 3">LSP_Lj1</strain>
    </source>
</reference>
<keyword evidence="1" id="KW-1133">Transmembrane helix</keyword>
<protein>
    <recommendedName>
        <fullName evidence="4">DUF4244 domain-containing protein</fullName>
    </recommendedName>
</protein>
<organism evidence="2 3">
    <name type="scientific">Luteococcus japonicus LSP_Lj1</name>
    <dbReference type="NCBI Taxonomy" id="1255658"/>
    <lineage>
        <taxon>Bacteria</taxon>
        <taxon>Bacillati</taxon>
        <taxon>Actinomycetota</taxon>
        <taxon>Actinomycetes</taxon>
        <taxon>Propionibacteriales</taxon>
        <taxon>Propionibacteriaceae</taxon>
        <taxon>Luteococcus</taxon>
    </lineage>
</organism>
<keyword evidence="1" id="KW-0812">Transmembrane</keyword>
<gene>
    <name evidence="2" type="ORF">FM114_10930</name>
</gene>
<keyword evidence="3" id="KW-1185">Reference proteome</keyword>
<dbReference type="InterPro" id="IPR025338">
    <property type="entry name" value="DUF4244"/>
</dbReference>
<feature type="transmembrane region" description="Helical" evidence="1">
    <location>
        <begin position="56"/>
        <end position="75"/>
    </location>
</feature>
<dbReference type="RefSeq" id="WP_123575505.1">
    <property type="nucleotide sequence ID" value="NZ_FUKQ01000043.1"/>
</dbReference>
<evidence type="ECO:0000313" key="3">
    <source>
        <dbReference type="Proteomes" id="UP000188342"/>
    </source>
</evidence>
<dbReference type="EMBL" id="FUKQ01000043">
    <property type="protein sequence ID" value="SJN38395.1"/>
    <property type="molecule type" value="Genomic_DNA"/>
</dbReference>
<evidence type="ECO:0008006" key="4">
    <source>
        <dbReference type="Google" id="ProtNLM"/>
    </source>
</evidence>
<evidence type="ECO:0000256" key="1">
    <source>
        <dbReference type="SAM" id="Phobius"/>
    </source>
</evidence>
<dbReference type="Proteomes" id="UP000188342">
    <property type="component" value="Unassembled WGS sequence"/>
</dbReference>
<accession>A0A1R4K2U0</accession>
<dbReference type="STRING" id="1255658.FM114_10930"/>
<dbReference type="AlphaFoldDB" id="A0A1R4K2U0"/>
<dbReference type="Pfam" id="PF14029">
    <property type="entry name" value="DUF4244"/>
    <property type="match status" value="1"/>
</dbReference>
<evidence type="ECO:0000313" key="2">
    <source>
        <dbReference type="EMBL" id="SJN38395.1"/>
    </source>
</evidence>
<sequence>MSATLTTLAINSTCARDDYSTGAATTTWAEPEVAFRERPKSSVRRACERGMVTAEYAVGILAAIALAMVLVNVFADGTFKKEMLHQVTKLIGQIGAQI</sequence>
<name>A0A1R4K2U0_9ACTN</name>
<keyword evidence="1" id="KW-0472">Membrane</keyword>
<proteinExistence type="predicted"/>